<reference evidence="2 3" key="1">
    <citation type="journal article" date="2023" name="Genome Announc.">
        <title>Pan-Genome Analyses of the Genus Cohnella and Proposal of the Novel Species Cohnella silvisoli sp. nov., Isolated from Forest Soil.</title>
        <authorList>
            <person name="Wang C."/>
            <person name="Mao L."/>
            <person name="Bao G."/>
            <person name="Zhu H."/>
        </authorList>
    </citation>
    <scope>NUCLEOTIDE SEQUENCE [LARGE SCALE GENOMIC DNA]</scope>
    <source>
        <strain evidence="2 3">NL03-T5-1</strain>
    </source>
</reference>
<evidence type="ECO:0000313" key="2">
    <source>
        <dbReference type="EMBL" id="MEQ4481198.1"/>
    </source>
</evidence>
<evidence type="ECO:0000313" key="3">
    <source>
        <dbReference type="Proteomes" id="UP001493487"/>
    </source>
</evidence>
<name>A0ABV1KMB5_9BACL</name>
<evidence type="ECO:0000256" key="1">
    <source>
        <dbReference type="SAM" id="Phobius"/>
    </source>
</evidence>
<dbReference type="EMBL" id="JASKHM010000001">
    <property type="protein sequence ID" value="MEQ4481198.1"/>
    <property type="molecule type" value="Genomic_DNA"/>
</dbReference>
<dbReference type="Proteomes" id="UP001493487">
    <property type="component" value="Unassembled WGS sequence"/>
</dbReference>
<keyword evidence="1" id="KW-0472">Membrane</keyword>
<gene>
    <name evidence="2" type="ORF">QJS35_02190</name>
</gene>
<organism evidence="2 3">
    <name type="scientific">Cohnella silvisoli</name>
    <dbReference type="NCBI Taxonomy" id="2873699"/>
    <lineage>
        <taxon>Bacteria</taxon>
        <taxon>Bacillati</taxon>
        <taxon>Bacillota</taxon>
        <taxon>Bacilli</taxon>
        <taxon>Bacillales</taxon>
        <taxon>Paenibacillaceae</taxon>
        <taxon>Cohnella</taxon>
    </lineage>
</organism>
<comment type="caution">
    <text evidence="2">The sequence shown here is derived from an EMBL/GenBank/DDBJ whole genome shotgun (WGS) entry which is preliminary data.</text>
</comment>
<protein>
    <submittedName>
        <fullName evidence="2">Uncharacterized protein</fullName>
    </submittedName>
</protein>
<keyword evidence="1" id="KW-0812">Transmembrane</keyword>
<keyword evidence="1" id="KW-1133">Transmembrane helix</keyword>
<sequence>MMYFLLGIASVAFLAHDWFIENLRGALNRVKIAYSILLLLSAYHLLIFKNWLRSFSFYDTASLIFGPAAKAIIAYLNPKG</sequence>
<keyword evidence="3" id="KW-1185">Reference proteome</keyword>
<feature type="transmembrane region" description="Helical" evidence="1">
    <location>
        <begin position="55"/>
        <end position="76"/>
    </location>
</feature>
<accession>A0ABV1KMB5</accession>
<proteinExistence type="predicted"/>
<dbReference type="RefSeq" id="WP_232182291.1">
    <property type="nucleotide sequence ID" value="NZ_JAIOAP010000001.1"/>
</dbReference>
<feature type="transmembrane region" description="Helical" evidence="1">
    <location>
        <begin position="32"/>
        <end position="48"/>
    </location>
</feature>